<protein>
    <recommendedName>
        <fullName evidence="5">WDR5-like beta-propeller domain-containing protein</fullName>
    </recommendedName>
</protein>
<dbReference type="Gene3D" id="2.130.10.10">
    <property type="entry name" value="YVTN repeat-like/Quinoprotein amine dehydrogenase"/>
    <property type="match status" value="1"/>
</dbReference>
<dbReference type="PROSITE" id="PS50294">
    <property type="entry name" value="WD_REPEATS_REGION"/>
    <property type="match status" value="6"/>
</dbReference>
<accession>A0A8H3VAN5</accession>
<dbReference type="InterPro" id="IPR019775">
    <property type="entry name" value="WD40_repeat_CS"/>
</dbReference>
<dbReference type="InterPro" id="IPR001680">
    <property type="entry name" value="WD40_rpt"/>
</dbReference>
<evidence type="ECO:0000256" key="4">
    <source>
        <dbReference type="SAM" id="MobiDB-lite"/>
    </source>
</evidence>
<evidence type="ECO:0000259" key="5">
    <source>
        <dbReference type="Pfam" id="PF25175"/>
    </source>
</evidence>
<feature type="repeat" description="WD" evidence="3">
    <location>
        <begin position="146"/>
        <end position="178"/>
    </location>
</feature>
<feature type="repeat" description="WD" evidence="3">
    <location>
        <begin position="274"/>
        <end position="315"/>
    </location>
</feature>
<dbReference type="FunFam" id="2.130.10.10:FF:000510">
    <property type="entry name" value="WD repeat protein"/>
    <property type="match status" value="1"/>
</dbReference>
<feature type="region of interest" description="Disordered" evidence="4">
    <location>
        <begin position="1"/>
        <end position="93"/>
    </location>
</feature>
<dbReference type="InterPro" id="IPR059122">
    <property type="entry name" value="Beta-prop_WDR5-like"/>
</dbReference>
<feature type="repeat" description="WD" evidence="3">
    <location>
        <begin position="231"/>
        <end position="272"/>
    </location>
</feature>
<feature type="domain" description="WDR5-like beta-propeller" evidence="5">
    <location>
        <begin position="104"/>
        <end position="405"/>
    </location>
</feature>
<feature type="repeat" description="WD" evidence="3">
    <location>
        <begin position="189"/>
        <end position="230"/>
    </location>
</feature>
<feature type="repeat" description="WD" evidence="3">
    <location>
        <begin position="104"/>
        <end position="145"/>
    </location>
</feature>
<feature type="repeat" description="WD" evidence="3">
    <location>
        <begin position="348"/>
        <end position="371"/>
    </location>
</feature>
<evidence type="ECO:0000313" key="7">
    <source>
        <dbReference type="Proteomes" id="UP000447873"/>
    </source>
</evidence>
<feature type="compositionally biased region" description="Low complexity" evidence="4">
    <location>
        <begin position="16"/>
        <end position="25"/>
    </location>
</feature>
<dbReference type="InterPro" id="IPR020472">
    <property type="entry name" value="WD40_PAC1"/>
</dbReference>
<keyword evidence="1 3" id="KW-0853">WD repeat</keyword>
<dbReference type="SUPFAM" id="SSF50978">
    <property type="entry name" value="WD40 repeat-like"/>
    <property type="match status" value="1"/>
</dbReference>
<sequence>MPITMPGTRSEDSTPRIRPSISPINSPMPPTEYSIAERPAREDSPDRRYYNDRAASRSRSRSRSPKESRSRRKSTDYRERSTSAPAWAAPDRPKTLDYQPTLVLKGHKKAISAVKFSPDGKRIASCSADGTIKIWDAFTGEHEHTLEGHMAGISAIAWSPDSTTIASGSDDKSIRLWDAIKGKAHPNPFLGHHNYVFSLQFSPKGNMLVSGSYDEAVFLWDVRAARVMRSLPAHSDPVGGVDFVRDGTLIVSCSNDGLIRLWDTATGQCLRTIVHEDNKPVVGVRFSPNGKYVLAWTLDNCIRLWNYVEGRCLKTYCGGKDAQAYVNSKYSLGGAFGTYGTGDYPFAFIASGSENGSIFLWDVSTKTVLQRIEGAHEGVVLGVDTHPTEPLIVSGGADRTVRLWRFDSSRSASTKTVDQVEG</sequence>
<organism evidence="6 7">
    <name type="scientific">Venturia inaequalis</name>
    <name type="common">Apple scab fungus</name>
    <dbReference type="NCBI Taxonomy" id="5025"/>
    <lineage>
        <taxon>Eukaryota</taxon>
        <taxon>Fungi</taxon>
        <taxon>Dikarya</taxon>
        <taxon>Ascomycota</taxon>
        <taxon>Pezizomycotina</taxon>
        <taxon>Dothideomycetes</taxon>
        <taxon>Pleosporomycetidae</taxon>
        <taxon>Venturiales</taxon>
        <taxon>Venturiaceae</taxon>
        <taxon>Venturia</taxon>
    </lineage>
</organism>
<evidence type="ECO:0000256" key="3">
    <source>
        <dbReference type="PROSITE-ProRule" id="PRU00221"/>
    </source>
</evidence>
<dbReference type="PROSITE" id="PS50082">
    <property type="entry name" value="WD_REPEATS_2"/>
    <property type="match status" value="7"/>
</dbReference>
<evidence type="ECO:0000256" key="2">
    <source>
        <dbReference type="ARBA" id="ARBA00022737"/>
    </source>
</evidence>
<dbReference type="AlphaFoldDB" id="A0A8H3VAN5"/>
<evidence type="ECO:0000313" key="6">
    <source>
        <dbReference type="EMBL" id="KAE9985454.1"/>
    </source>
</evidence>
<feature type="compositionally biased region" description="Basic and acidic residues" evidence="4">
    <location>
        <begin position="64"/>
        <end position="81"/>
    </location>
</feature>
<reference evidence="6 7" key="1">
    <citation type="submission" date="2018-12" db="EMBL/GenBank/DDBJ databases">
        <title>Venturia inaequalis Genome Resource.</title>
        <authorList>
            <person name="Lichtner F.J."/>
        </authorList>
    </citation>
    <scope>NUCLEOTIDE SEQUENCE [LARGE SCALE GENOMIC DNA]</scope>
    <source>
        <strain evidence="6 7">120213</strain>
    </source>
</reference>
<dbReference type="Pfam" id="PF25175">
    <property type="entry name" value="Beta-prop_WDR5"/>
    <property type="match status" value="1"/>
</dbReference>
<feature type="repeat" description="WD" evidence="3">
    <location>
        <begin position="373"/>
        <end position="414"/>
    </location>
</feature>
<feature type="compositionally biased region" description="Basic and acidic residues" evidence="4">
    <location>
        <begin position="38"/>
        <end position="55"/>
    </location>
</feature>
<keyword evidence="2" id="KW-0677">Repeat</keyword>
<name>A0A8H3VAN5_VENIN</name>
<dbReference type="Proteomes" id="UP000447873">
    <property type="component" value="Unassembled WGS sequence"/>
</dbReference>
<dbReference type="CDD" id="cd00200">
    <property type="entry name" value="WD40"/>
    <property type="match status" value="1"/>
</dbReference>
<dbReference type="InterPro" id="IPR050349">
    <property type="entry name" value="WD_LIS1/nudF_dynein_reg"/>
</dbReference>
<dbReference type="SMART" id="SM00320">
    <property type="entry name" value="WD40"/>
    <property type="match status" value="7"/>
</dbReference>
<comment type="caution">
    <text evidence="6">The sequence shown here is derived from an EMBL/GenBank/DDBJ whole genome shotgun (WGS) entry which is preliminary data.</text>
</comment>
<dbReference type="EMBL" id="WNWS01000040">
    <property type="protein sequence ID" value="KAE9985454.1"/>
    <property type="molecule type" value="Genomic_DNA"/>
</dbReference>
<proteinExistence type="predicted"/>
<evidence type="ECO:0000256" key="1">
    <source>
        <dbReference type="ARBA" id="ARBA00022574"/>
    </source>
</evidence>
<dbReference type="InterPro" id="IPR015943">
    <property type="entry name" value="WD40/YVTN_repeat-like_dom_sf"/>
</dbReference>
<dbReference type="InterPro" id="IPR036322">
    <property type="entry name" value="WD40_repeat_dom_sf"/>
</dbReference>
<dbReference type="PRINTS" id="PR00320">
    <property type="entry name" value="GPROTEINBRPT"/>
</dbReference>
<dbReference type="PANTHER" id="PTHR44129">
    <property type="entry name" value="WD REPEAT-CONTAINING PROTEIN POP1"/>
    <property type="match status" value="1"/>
</dbReference>
<gene>
    <name evidence="6" type="ORF">EG328_007446</name>
</gene>
<dbReference type="PROSITE" id="PS00678">
    <property type="entry name" value="WD_REPEATS_1"/>
    <property type="match status" value="2"/>
</dbReference>